<accession>A0A0Q3K971</accession>
<protein>
    <submittedName>
        <fullName evidence="2 3">Uncharacterized protein</fullName>
    </submittedName>
</protein>
<evidence type="ECO:0000313" key="4">
    <source>
        <dbReference type="Proteomes" id="UP000008810"/>
    </source>
</evidence>
<reference evidence="3" key="3">
    <citation type="submission" date="2018-08" db="UniProtKB">
        <authorList>
            <consortium name="EnsemblPlants"/>
        </authorList>
    </citation>
    <scope>IDENTIFICATION</scope>
    <source>
        <strain evidence="3">cv. Bd21</strain>
    </source>
</reference>
<organism evidence="2">
    <name type="scientific">Brachypodium distachyon</name>
    <name type="common">Purple false brome</name>
    <name type="synonym">Trachynia distachya</name>
    <dbReference type="NCBI Taxonomy" id="15368"/>
    <lineage>
        <taxon>Eukaryota</taxon>
        <taxon>Viridiplantae</taxon>
        <taxon>Streptophyta</taxon>
        <taxon>Embryophyta</taxon>
        <taxon>Tracheophyta</taxon>
        <taxon>Spermatophyta</taxon>
        <taxon>Magnoliopsida</taxon>
        <taxon>Liliopsida</taxon>
        <taxon>Poales</taxon>
        <taxon>Poaceae</taxon>
        <taxon>BOP clade</taxon>
        <taxon>Pooideae</taxon>
        <taxon>Stipodae</taxon>
        <taxon>Brachypodieae</taxon>
        <taxon>Brachypodium</taxon>
    </lineage>
</organism>
<evidence type="ECO:0000313" key="2">
    <source>
        <dbReference type="EMBL" id="KQK07441.1"/>
    </source>
</evidence>
<gene>
    <name evidence="2" type="ORF">BRADI_2g35477v3</name>
</gene>
<reference evidence="2 3" key="1">
    <citation type="journal article" date="2010" name="Nature">
        <title>Genome sequencing and analysis of the model grass Brachypodium distachyon.</title>
        <authorList>
            <consortium name="International Brachypodium Initiative"/>
        </authorList>
    </citation>
    <scope>NUCLEOTIDE SEQUENCE [LARGE SCALE GENOMIC DNA]</scope>
    <source>
        <strain evidence="2 3">Bd21</strain>
    </source>
</reference>
<keyword evidence="4" id="KW-1185">Reference proteome</keyword>
<evidence type="ECO:0000313" key="3">
    <source>
        <dbReference type="EnsemblPlants" id="KQK07441"/>
    </source>
</evidence>
<proteinExistence type="predicted"/>
<name>A0A0Q3K971_BRADI</name>
<dbReference type="AlphaFoldDB" id="A0A0Q3K971"/>
<dbReference type="Gramene" id="KQK07441">
    <property type="protein sequence ID" value="KQK07441"/>
    <property type="gene ID" value="BRADI_2g35477v3"/>
</dbReference>
<dbReference type="InParanoid" id="A0A0Q3K971"/>
<dbReference type="EMBL" id="CM000881">
    <property type="protein sequence ID" value="KQK07441.1"/>
    <property type="molecule type" value="Genomic_DNA"/>
</dbReference>
<sequence length="70" mass="7814">MLKLGGQGPMNCSSPPIRFGQTPSIRSPPAPATWRPNPRRTATNGGPAPVARDDDLNPRWRPASRWRRQR</sequence>
<evidence type="ECO:0000256" key="1">
    <source>
        <dbReference type="SAM" id="MobiDB-lite"/>
    </source>
</evidence>
<feature type="region of interest" description="Disordered" evidence="1">
    <location>
        <begin position="1"/>
        <end position="70"/>
    </location>
</feature>
<reference evidence="2" key="2">
    <citation type="submission" date="2017-06" db="EMBL/GenBank/DDBJ databases">
        <title>WGS assembly of Brachypodium distachyon.</title>
        <authorList>
            <consortium name="The International Brachypodium Initiative"/>
            <person name="Lucas S."/>
            <person name="Harmon-Smith M."/>
            <person name="Lail K."/>
            <person name="Tice H."/>
            <person name="Grimwood J."/>
            <person name="Bruce D."/>
            <person name="Barry K."/>
            <person name="Shu S."/>
            <person name="Lindquist E."/>
            <person name="Wang M."/>
            <person name="Pitluck S."/>
            <person name="Vogel J.P."/>
            <person name="Garvin D.F."/>
            <person name="Mockler T.C."/>
            <person name="Schmutz J."/>
            <person name="Rokhsar D."/>
            <person name="Bevan M.W."/>
        </authorList>
    </citation>
    <scope>NUCLEOTIDE SEQUENCE</scope>
    <source>
        <strain evidence="2">Bd21</strain>
    </source>
</reference>
<dbReference type="EnsemblPlants" id="KQK07441">
    <property type="protein sequence ID" value="KQK07441"/>
    <property type="gene ID" value="BRADI_2g35477v3"/>
</dbReference>
<dbReference type="Proteomes" id="UP000008810">
    <property type="component" value="Chromosome 2"/>
</dbReference>